<reference evidence="3 4" key="1">
    <citation type="journal article" date="2018" name="Nat. Ecol. Evol.">
        <title>Pezizomycetes genomes reveal the molecular basis of ectomycorrhizal truffle lifestyle.</title>
        <authorList>
            <person name="Murat C."/>
            <person name="Payen T."/>
            <person name="Noel B."/>
            <person name="Kuo A."/>
            <person name="Morin E."/>
            <person name="Chen J."/>
            <person name="Kohler A."/>
            <person name="Krizsan K."/>
            <person name="Balestrini R."/>
            <person name="Da Silva C."/>
            <person name="Montanini B."/>
            <person name="Hainaut M."/>
            <person name="Levati E."/>
            <person name="Barry K.W."/>
            <person name="Belfiori B."/>
            <person name="Cichocki N."/>
            <person name="Clum A."/>
            <person name="Dockter R.B."/>
            <person name="Fauchery L."/>
            <person name="Guy J."/>
            <person name="Iotti M."/>
            <person name="Le Tacon F."/>
            <person name="Lindquist E.A."/>
            <person name="Lipzen A."/>
            <person name="Malagnac F."/>
            <person name="Mello A."/>
            <person name="Molinier V."/>
            <person name="Miyauchi S."/>
            <person name="Poulain J."/>
            <person name="Riccioni C."/>
            <person name="Rubini A."/>
            <person name="Sitrit Y."/>
            <person name="Splivallo R."/>
            <person name="Traeger S."/>
            <person name="Wang M."/>
            <person name="Zifcakova L."/>
            <person name="Wipf D."/>
            <person name="Zambonelli A."/>
            <person name="Paolocci F."/>
            <person name="Nowrousian M."/>
            <person name="Ottonello S."/>
            <person name="Baldrian P."/>
            <person name="Spatafora J.W."/>
            <person name="Henrissat B."/>
            <person name="Nagy L.G."/>
            <person name="Aury J.M."/>
            <person name="Wincker P."/>
            <person name="Grigoriev I.V."/>
            <person name="Bonfante P."/>
            <person name="Martin F.M."/>
        </authorList>
    </citation>
    <scope>NUCLEOTIDE SEQUENCE [LARGE SCALE GENOMIC DNA]</scope>
    <source>
        <strain evidence="3 4">120613-1</strain>
    </source>
</reference>
<proteinExistence type="predicted"/>
<gene>
    <name evidence="3" type="ORF">L873DRAFT_1794953</name>
</gene>
<accession>A0A3N4IZ73</accession>
<evidence type="ECO:0000256" key="1">
    <source>
        <dbReference type="SAM" id="Coils"/>
    </source>
</evidence>
<protein>
    <submittedName>
        <fullName evidence="3">Uncharacterized protein</fullName>
    </submittedName>
</protein>
<dbReference type="AlphaFoldDB" id="A0A3N4IZ73"/>
<dbReference type="EMBL" id="ML120500">
    <property type="protein sequence ID" value="RPA91289.1"/>
    <property type="molecule type" value="Genomic_DNA"/>
</dbReference>
<evidence type="ECO:0000256" key="2">
    <source>
        <dbReference type="SAM" id="MobiDB-lite"/>
    </source>
</evidence>
<feature type="coiled-coil region" evidence="1">
    <location>
        <begin position="77"/>
        <end position="129"/>
    </location>
</feature>
<organism evidence="3 4">
    <name type="scientific">Choiromyces venosus 120613-1</name>
    <dbReference type="NCBI Taxonomy" id="1336337"/>
    <lineage>
        <taxon>Eukaryota</taxon>
        <taxon>Fungi</taxon>
        <taxon>Dikarya</taxon>
        <taxon>Ascomycota</taxon>
        <taxon>Pezizomycotina</taxon>
        <taxon>Pezizomycetes</taxon>
        <taxon>Pezizales</taxon>
        <taxon>Tuberaceae</taxon>
        <taxon>Choiromyces</taxon>
    </lineage>
</organism>
<keyword evidence="1" id="KW-0175">Coiled coil</keyword>
<feature type="region of interest" description="Disordered" evidence="2">
    <location>
        <begin position="1"/>
        <end position="71"/>
    </location>
</feature>
<feature type="compositionally biased region" description="Polar residues" evidence="2">
    <location>
        <begin position="16"/>
        <end position="33"/>
    </location>
</feature>
<feature type="compositionally biased region" description="Basic residues" evidence="2">
    <location>
        <begin position="1"/>
        <end position="13"/>
    </location>
</feature>
<evidence type="ECO:0000313" key="4">
    <source>
        <dbReference type="Proteomes" id="UP000276215"/>
    </source>
</evidence>
<evidence type="ECO:0000313" key="3">
    <source>
        <dbReference type="EMBL" id="RPA91289.1"/>
    </source>
</evidence>
<name>A0A3N4IZ73_9PEZI</name>
<sequence length="210" mass="23535">MSSRQRYRGRSGRNRLASTFQSHNFPPQQSSLVDTHMRDDQVSLINPAPGPHFSDDEESAFSSPRPLPTSETIQPSYQELATQINILHETFQALEKDLLIVQDRHIQDTQALRDEVATLNSKVALLETQLQHHQTTTPASTFPTPQQQQQPSTWAKKIAKLLSSKPSTTPPNKVALPAVLTKHHRKIVIERNGTALPDNTNTLTIRDAIN</sequence>
<dbReference type="Proteomes" id="UP000276215">
    <property type="component" value="Unassembled WGS sequence"/>
</dbReference>
<keyword evidence="4" id="KW-1185">Reference proteome</keyword>